<keyword evidence="3" id="KW-1185">Reference proteome</keyword>
<evidence type="ECO:0000313" key="3">
    <source>
        <dbReference type="Proteomes" id="UP000266723"/>
    </source>
</evidence>
<comment type="caution">
    <text evidence="2">The sequence shown here is derived from an EMBL/GenBank/DDBJ whole genome shotgun (WGS) entry which is preliminary data.</text>
</comment>
<sequence length="88" mass="9400">MNIPKPPEQGGVSNVSMEILSLLLRRSSVQMNNVAVTRVVKSQKSSPERLPVAGGSGDQVGESRGRREGGDGFGFDLGLDEGRRFRSG</sequence>
<proteinExistence type="predicted"/>
<feature type="region of interest" description="Disordered" evidence="1">
    <location>
        <begin position="40"/>
        <end position="88"/>
    </location>
</feature>
<gene>
    <name evidence="2" type="ORF">DY000_02033619</name>
</gene>
<name>A0ABQ7DT02_BRACR</name>
<organism evidence="2 3">
    <name type="scientific">Brassica cretica</name>
    <name type="common">Mustard</name>
    <dbReference type="NCBI Taxonomy" id="69181"/>
    <lineage>
        <taxon>Eukaryota</taxon>
        <taxon>Viridiplantae</taxon>
        <taxon>Streptophyta</taxon>
        <taxon>Embryophyta</taxon>
        <taxon>Tracheophyta</taxon>
        <taxon>Spermatophyta</taxon>
        <taxon>Magnoliopsida</taxon>
        <taxon>eudicotyledons</taxon>
        <taxon>Gunneridae</taxon>
        <taxon>Pentapetalae</taxon>
        <taxon>rosids</taxon>
        <taxon>malvids</taxon>
        <taxon>Brassicales</taxon>
        <taxon>Brassicaceae</taxon>
        <taxon>Brassiceae</taxon>
        <taxon>Brassica</taxon>
    </lineage>
</organism>
<protein>
    <submittedName>
        <fullName evidence="2">Uncharacterized protein</fullName>
    </submittedName>
</protein>
<feature type="compositionally biased region" description="Basic and acidic residues" evidence="1">
    <location>
        <begin position="61"/>
        <end position="70"/>
    </location>
</feature>
<evidence type="ECO:0000256" key="1">
    <source>
        <dbReference type="SAM" id="MobiDB-lite"/>
    </source>
</evidence>
<accession>A0ABQ7DT02</accession>
<dbReference type="EMBL" id="QGKV02000649">
    <property type="protein sequence ID" value="KAF3580456.1"/>
    <property type="molecule type" value="Genomic_DNA"/>
</dbReference>
<dbReference type="Proteomes" id="UP000266723">
    <property type="component" value="Unassembled WGS sequence"/>
</dbReference>
<reference evidence="2 3" key="1">
    <citation type="journal article" date="2020" name="BMC Genomics">
        <title>Intraspecific diversification of the crop wild relative Brassica cretica Lam. using demographic model selection.</title>
        <authorList>
            <person name="Kioukis A."/>
            <person name="Michalopoulou V.A."/>
            <person name="Briers L."/>
            <person name="Pirintsos S."/>
            <person name="Studholme D.J."/>
            <person name="Pavlidis P."/>
            <person name="Sarris P.F."/>
        </authorList>
    </citation>
    <scope>NUCLEOTIDE SEQUENCE [LARGE SCALE GENOMIC DNA]</scope>
    <source>
        <strain evidence="3">cv. PFS-1207/04</strain>
    </source>
</reference>
<evidence type="ECO:0000313" key="2">
    <source>
        <dbReference type="EMBL" id="KAF3580456.1"/>
    </source>
</evidence>